<dbReference type="RefSeq" id="WP_284680661.1">
    <property type="nucleotide sequence ID" value="NZ_CP060096.1"/>
</dbReference>
<keyword evidence="2" id="KW-1185">Reference proteome</keyword>
<protein>
    <submittedName>
        <fullName evidence="1">DUF3189 family protein</fullName>
    </submittedName>
</protein>
<evidence type="ECO:0000313" key="1">
    <source>
        <dbReference type="EMBL" id="QSZ27942.1"/>
    </source>
</evidence>
<dbReference type="Proteomes" id="UP000671913">
    <property type="component" value="Chromosome"/>
</dbReference>
<name>A0A975GB97_9THEO</name>
<sequence length="150" mass="18166">MKIIYYSYYGCYSTIIAAYIHSKIIDDVISKEEFYDIPEIFEINYGILKYIGIDENNNEIYVIAMKNFSDNIKKTFEGLRKIFNLEFEKIIFVDTSSFDVRYFNIYLYLRKVRIFKNIIDYILYKKIMANYRHIKSFVDLNKIKNNIIWG</sequence>
<dbReference type="InterPro" id="IPR021525">
    <property type="entry name" value="DUF3189"/>
</dbReference>
<dbReference type="AlphaFoldDB" id="A0A975GB97"/>
<dbReference type="EMBL" id="CP060096">
    <property type="protein sequence ID" value="QSZ27942.1"/>
    <property type="molecule type" value="Genomic_DNA"/>
</dbReference>
<proteinExistence type="predicted"/>
<accession>A0A975GB97</accession>
<evidence type="ECO:0000313" key="2">
    <source>
        <dbReference type="Proteomes" id="UP000671913"/>
    </source>
</evidence>
<organism evidence="1 2">
    <name type="scientific">Aceticella autotrophica</name>
    <dbReference type="NCBI Taxonomy" id="2755338"/>
    <lineage>
        <taxon>Bacteria</taxon>
        <taxon>Bacillati</taxon>
        <taxon>Bacillota</taxon>
        <taxon>Clostridia</taxon>
        <taxon>Thermoanaerobacterales</taxon>
        <taxon>Thermoanaerobacteraceae</taxon>
        <taxon>Aceticella</taxon>
    </lineage>
</organism>
<dbReference type="Pfam" id="PF11385">
    <property type="entry name" value="DUF3189"/>
    <property type="match status" value="1"/>
</dbReference>
<reference evidence="1" key="1">
    <citation type="submission" date="2020-08" db="EMBL/GenBank/DDBJ databases">
        <title>Genomic insights into the carbon and energy metabolism of the first obligate autotrophic acetogenic bacterium Aceticella autotrophica gen. nov., sp. nov.</title>
        <authorList>
            <person name="Toshchakov S.V."/>
            <person name="Elcheninov A.G."/>
            <person name="Kublanov I.V."/>
            <person name="Frolov E.N."/>
            <person name="Lebedinsky A.V."/>
        </authorList>
    </citation>
    <scope>NUCLEOTIDE SEQUENCE</scope>
    <source>
        <strain evidence="1">3443-3Ac</strain>
    </source>
</reference>
<dbReference type="KEGG" id="aaut:ACETAC_03430"/>
<gene>
    <name evidence="1" type="ORF">ACETAC_03430</name>
</gene>